<evidence type="ECO:0000313" key="2">
    <source>
        <dbReference type="EnsemblPlants" id="Solyc04g018140.1.1.1"/>
    </source>
</evidence>
<feature type="transmembrane region" description="Helical" evidence="1">
    <location>
        <begin position="6"/>
        <end position="28"/>
    </location>
</feature>
<proteinExistence type="predicted"/>
<dbReference type="Proteomes" id="UP000004994">
    <property type="component" value="Chromosome 4"/>
</dbReference>
<accession>A0A3Q7FYY1</accession>
<name>A0A3Q7FYY1_SOLLC</name>
<reference evidence="2" key="2">
    <citation type="submission" date="2019-01" db="UniProtKB">
        <authorList>
            <consortium name="EnsemblPlants"/>
        </authorList>
    </citation>
    <scope>IDENTIFICATION</scope>
    <source>
        <strain evidence="2">cv. Heinz 1706</strain>
    </source>
</reference>
<evidence type="ECO:0000313" key="3">
    <source>
        <dbReference type="Proteomes" id="UP000004994"/>
    </source>
</evidence>
<dbReference type="PaxDb" id="4081-Solyc04g018140.1.1"/>
<evidence type="ECO:0000256" key="1">
    <source>
        <dbReference type="SAM" id="Phobius"/>
    </source>
</evidence>
<protein>
    <submittedName>
        <fullName evidence="2">Uncharacterized protein</fullName>
    </submittedName>
</protein>
<dbReference type="Gramene" id="Solyc04g018140.1.1">
    <property type="protein sequence ID" value="Solyc04g018140.1.1.1"/>
    <property type="gene ID" value="Solyc04g018140.1"/>
</dbReference>
<keyword evidence="1" id="KW-1133">Transmembrane helix</keyword>
<keyword evidence="1" id="KW-0472">Membrane</keyword>
<keyword evidence="3" id="KW-1185">Reference proteome</keyword>
<dbReference type="InParanoid" id="A0A3Q7FYY1"/>
<dbReference type="EnsemblPlants" id="Solyc04g018140.1.1">
    <property type="protein sequence ID" value="Solyc04g018140.1.1.1"/>
    <property type="gene ID" value="Solyc04g018140.1"/>
</dbReference>
<keyword evidence="1" id="KW-0812">Transmembrane</keyword>
<dbReference type="AlphaFoldDB" id="A0A3Q7FYY1"/>
<sequence>MSQSLLGLVYDFFLIWMIDSLFYSLYVFDQKLYYLTFRCPVKFIIRQSTCLPPPPPPLFFSFQICSIRGIWSV</sequence>
<organism evidence="2">
    <name type="scientific">Solanum lycopersicum</name>
    <name type="common">Tomato</name>
    <name type="synonym">Lycopersicon esculentum</name>
    <dbReference type="NCBI Taxonomy" id="4081"/>
    <lineage>
        <taxon>Eukaryota</taxon>
        <taxon>Viridiplantae</taxon>
        <taxon>Streptophyta</taxon>
        <taxon>Embryophyta</taxon>
        <taxon>Tracheophyta</taxon>
        <taxon>Spermatophyta</taxon>
        <taxon>Magnoliopsida</taxon>
        <taxon>eudicotyledons</taxon>
        <taxon>Gunneridae</taxon>
        <taxon>Pentapetalae</taxon>
        <taxon>asterids</taxon>
        <taxon>lamiids</taxon>
        <taxon>Solanales</taxon>
        <taxon>Solanaceae</taxon>
        <taxon>Solanoideae</taxon>
        <taxon>Solaneae</taxon>
        <taxon>Solanum</taxon>
        <taxon>Solanum subgen. Lycopersicon</taxon>
    </lineage>
</organism>
<reference evidence="2" key="1">
    <citation type="journal article" date="2012" name="Nature">
        <title>The tomato genome sequence provides insights into fleshy fruit evolution.</title>
        <authorList>
            <consortium name="Tomato Genome Consortium"/>
        </authorList>
    </citation>
    <scope>NUCLEOTIDE SEQUENCE [LARGE SCALE GENOMIC DNA]</scope>
    <source>
        <strain evidence="2">cv. Heinz 1706</strain>
    </source>
</reference>